<keyword evidence="2" id="KW-1185">Reference proteome</keyword>
<dbReference type="EMBL" id="CAKMRJ010000779">
    <property type="protein sequence ID" value="CAH1420054.1"/>
    <property type="molecule type" value="Genomic_DNA"/>
</dbReference>
<dbReference type="AlphaFoldDB" id="A0AAU9LWU5"/>
<comment type="caution">
    <text evidence="1">The sequence shown here is derived from an EMBL/GenBank/DDBJ whole genome shotgun (WGS) entry which is preliminary data.</text>
</comment>
<sequence length="68" mass="7451">MITSSTPPVSGTSPAIRFSSLLNRSVDLTLCSLKKSGEDSLRSDPAFQLGEFLLGFSVKILRRFFVEV</sequence>
<proteinExistence type="predicted"/>
<gene>
    <name evidence="1" type="ORF">LVIROSA_LOCUS7548</name>
</gene>
<evidence type="ECO:0000313" key="1">
    <source>
        <dbReference type="EMBL" id="CAH1420054.1"/>
    </source>
</evidence>
<name>A0AAU9LWU5_9ASTR</name>
<evidence type="ECO:0000313" key="2">
    <source>
        <dbReference type="Proteomes" id="UP001157418"/>
    </source>
</evidence>
<dbReference type="Proteomes" id="UP001157418">
    <property type="component" value="Unassembled WGS sequence"/>
</dbReference>
<accession>A0AAU9LWU5</accession>
<reference evidence="1 2" key="1">
    <citation type="submission" date="2022-01" db="EMBL/GenBank/DDBJ databases">
        <authorList>
            <person name="Xiong W."/>
            <person name="Schranz E."/>
        </authorList>
    </citation>
    <scope>NUCLEOTIDE SEQUENCE [LARGE SCALE GENOMIC DNA]</scope>
</reference>
<protein>
    <submittedName>
        <fullName evidence="1">Uncharacterized protein</fullName>
    </submittedName>
</protein>
<organism evidence="1 2">
    <name type="scientific">Lactuca virosa</name>
    <dbReference type="NCBI Taxonomy" id="75947"/>
    <lineage>
        <taxon>Eukaryota</taxon>
        <taxon>Viridiplantae</taxon>
        <taxon>Streptophyta</taxon>
        <taxon>Embryophyta</taxon>
        <taxon>Tracheophyta</taxon>
        <taxon>Spermatophyta</taxon>
        <taxon>Magnoliopsida</taxon>
        <taxon>eudicotyledons</taxon>
        <taxon>Gunneridae</taxon>
        <taxon>Pentapetalae</taxon>
        <taxon>asterids</taxon>
        <taxon>campanulids</taxon>
        <taxon>Asterales</taxon>
        <taxon>Asteraceae</taxon>
        <taxon>Cichorioideae</taxon>
        <taxon>Cichorieae</taxon>
        <taxon>Lactucinae</taxon>
        <taxon>Lactuca</taxon>
    </lineage>
</organism>